<keyword evidence="3" id="KW-0479">Metal-binding</keyword>
<feature type="domain" description="Cyclin-like" evidence="12">
    <location>
        <begin position="137"/>
        <end position="219"/>
    </location>
</feature>
<dbReference type="GO" id="GO:0097550">
    <property type="term" value="C:transcription preinitiation complex"/>
    <property type="evidence" value="ECO:0007669"/>
    <property type="project" value="TreeGrafter"/>
</dbReference>
<dbReference type="GO" id="GO:0005634">
    <property type="term" value="C:nucleus"/>
    <property type="evidence" value="ECO:0007669"/>
    <property type="project" value="UniProtKB-SubCell"/>
</dbReference>
<comment type="similarity">
    <text evidence="2">Belongs to the TFIIB family.</text>
</comment>
<feature type="region of interest" description="Disordered" evidence="11">
    <location>
        <begin position="1"/>
        <end position="57"/>
    </location>
</feature>
<sequence length="735" mass="80383">MPLAKPIIRPRAPPSGRLHSLRTPQPGAIPIKRPQGPQQTFKARSPDKPAEKCQNPSCTNSRIVQEDGMRVCVGCGMVISEDTLVSEISFGETSAGAAVVQGSYVGADQTHTRSSGPGFHRGGGMESREITEQNGNRYIQQMALALDIPESAQKAAGQVFKLAVGLNFIQGRRTNTVAAVCLYIACRRQPGNTVMLIDLSDVLMINVFKVGRAYKLLLEELRLGGTIFTMNPVDPENLILRFAKQLEFGSRTMHVAKEAVLIVQRMSRDWMTTGRRPAGICGAALILAARMNNFRRTVREVVYVVKVTEVTINQRLNEFSTTDSGDLTVDQFRSVQLENAHDPPSFSQSKSKSRKRKAAETAAEIEEDDAAGTVDAVSTQPTVERRVDADGFTIPDIPIDPALIAMTSRGQKRKASDDENIDQIVKTLSDSETSSATSHDNTPDTPQSSADASTQKQSRNRKKQPLPEPTPEELASEEALEDEMNQLLAQGSDMVEAATMKTTPSPAVAMPAQKQKTVSDSAEIDAAEFESDPEVANCLLSAAEVEIKERIWVHENRDYLRTQQAKALKRALQEGEGDGNVKKPRKPRKGRIGDVTYLEGKDGRHSRASSAVEAVQMMLEQRAPSNKIDYKKLLDLYGEDEKTEGERSSRGQSVSSVATQGPLPGTAGENNKPGASSTEKEKTGGFNEADYDDDEDDEIASDRGYGDDQEDIENAFAGEYDDEQDYYDQASDYGD</sequence>
<feature type="region of interest" description="Disordered" evidence="11">
    <location>
        <begin position="429"/>
        <end position="498"/>
    </location>
</feature>
<dbReference type="OrthoDB" id="511529at2759"/>
<dbReference type="AlphaFoldDB" id="A0A0U1MBW9"/>
<dbReference type="EMBL" id="CVMT01000013">
    <property type="protein sequence ID" value="CRG92591.1"/>
    <property type="molecule type" value="Genomic_DNA"/>
</dbReference>
<keyword evidence="14" id="KW-1185">Reference proteome</keyword>
<dbReference type="InterPro" id="IPR013150">
    <property type="entry name" value="TFIIB_cyclin"/>
</dbReference>
<feature type="region of interest" description="Disordered" evidence="11">
    <location>
        <begin position="338"/>
        <end position="382"/>
    </location>
</feature>
<gene>
    <name evidence="13" type="ORF">PISL3812_09653</name>
</gene>
<keyword evidence="7" id="KW-0010">Activator</keyword>
<dbReference type="GO" id="GO:0000995">
    <property type="term" value="F:RNA polymerase III general transcription initiation factor activity"/>
    <property type="evidence" value="ECO:0007669"/>
    <property type="project" value="TreeGrafter"/>
</dbReference>
<reference evidence="13 14" key="1">
    <citation type="submission" date="2015-04" db="EMBL/GenBank/DDBJ databases">
        <authorList>
            <person name="Syromyatnikov M.Y."/>
            <person name="Popov V.N."/>
        </authorList>
    </citation>
    <scope>NUCLEOTIDE SEQUENCE [LARGE SCALE GENOMIC DNA]</scope>
    <source>
        <strain evidence="13">WF-38-12</strain>
    </source>
</reference>
<dbReference type="InterPro" id="IPR000812">
    <property type="entry name" value="TFIIB"/>
</dbReference>
<evidence type="ECO:0000313" key="13">
    <source>
        <dbReference type="EMBL" id="CRG92591.1"/>
    </source>
</evidence>
<keyword evidence="6" id="KW-0805">Transcription regulation</keyword>
<name>A0A0U1MBW9_TALIS</name>
<feature type="compositionally biased region" description="Polar residues" evidence="11">
    <location>
        <begin position="650"/>
        <end position="659"/>
    </location>
</feature>
<feature type="compositionally biased region" description="Acidic residues" evidence="11">
    <location>
        <begin position="707"/>
        <end position="726"/>
    </location>
</feature>
<evidence type="ECO:0000256" key="3">
    <source>
        <dbReference type="ARBA" id="ARBA00022723"/>
    </source>
</evidence>
<accession>A0A0U1MBW9</accession>
<dbReference type="STRING" id="28573.A0A0U1MBW9"/>
<dbReference type="InterPro" id="IPR013763">
    <property type="entry name" value="Cyclin-like_dom"/>
</dbReference>
<organism evidence="13 14">
    <name type="scientific">Talaromyces islandicus</name>
    <name type="common">Penicillium islandicum</name>
    <dbReference type="NCBI Taxonomy" id="28573"/>
    <lineage>
        <taxon>Eukaryota</taxon>
        <taxon>Fungi</taxon>
        <taxon>Dikarya</taxon>
        <taxon>Ascomycota</taxon>
        <taxon>Pezizomycotina</taxon>
        <taxon>Eurotiomycetes</taxon>
        <taxon>Eurotiomycetidae</taxon>
        <taxon>Eurotiales</taxon>
        <taxon>Trichocomaceae</taxon>
        <taxon>Talaromyces</taxon>
        <taxon>Talaromyces sect. Islandici</taxon>
    </lineage>
</organism>
<dbReference type="CDD" id="cd20554">
    <property type="entry name" value="CYCLIN_TFIIIB90_rpt2"/>
    <property type="match status" value="1"/>
</dbReference>
<dbReference type="PRINTS" id="PR00685">
    <property type="entry name" value="TIFACTORIIB"/>
</dbReference>
<dbReference type="InterPro" id="IPR036915">
    <property type="entry name" value="Cyclin-like_sf"/>
</dbReference>
<evidence type="ECO:0000256" key="4">
    <source>
        <dbReference type="ARBA" id="ARBA00022771"/>
    </source>
</evidence>
<evidence type="ECO:0000256" key="2">
    <source>
        <dbReference type="ARBA" id="ARBA00010857"/>
    </source>
</evidence>
<dbReference type="GO" id="GO:0017025">
    <property type="term" value="F:TBP-class protein binding"/>
    <property type="evidence" value="ECO:0007669"/>
    <property type="project" value="InterPro"/>
</dbReference>
<dbReference type="Proteomes" id="UP000054383">
    <property type="component" value="Unassembled WGS sequence"/>
</dbReference>
<feature type="region of interest" description="Disordered" evidence="11">
    <location>
        <begin position="640"/>
        <end position="735"/>
    </location>
</feature>
<feature type="region of interest" description="Disordered" evidence="11">
    <location>
        <begin position="570"/>
        <end position="612"/>
    </location>
</feature>
<dbReference type="PANTHER" id="PTHR11618">
    <property type="entry name" value="TRANSCRIPTION INITIATION FACTOR IIB-RELATED"/>
    <property type="match status" value="1"/>
</dbReference>
<dbReference type="FunFam" id="1.10.472.10:FF:000007">
    <property type="entry name" value="Transcription factor IIIB 90 kDa subunit"/>
    <property type="match status" value="1"/>
</dbReference>
<evidence type="ECO:0000313" key="14">
    <source>
        <dbReference type="Proteomes" id="UP000054383"/>
    </source>
</evidence>
<feature type="compositionally biased region" description="Acidic residues" evidence="11">
    <location>
        <begin position="689"/>
        <end position="699"/>
    </location>
</feature>
<evidence type="ECO:0000256" key="10">
    <source>
        <dbReference type="ARBA" id="ARBA00031009"/>
    </source>
</evidence>
<keyword evidence="4" id="KW-0863">Zinc-finger</keyword>
<dbReference type="GO" id="GO:0070897">
    <property type="term" value="P:transcription preinitiation complex assembly"/>
    <property type="evidence" value="ECO:0007669"/>
    <property type="project" value="InterPro"/>
</dbReference>
<dbReference type="FunFam" id="1.20.5.650:FF:000005">
    <property type="entry name" value="Transcription factor TFIIIB complex subunit Brf1, putative"/>
    <property type="match status" value="1"/>
</dbReference>
<dbReference type="InterPro" id="IPR011665">
    <property type="entry name" value="BRF1_TBP-bd_dom"/>
</dbReference>
<dbReference type="GO" id="GO:0006384">
    <property type="term" value="P:transcription initiation at RNA polymerase III promoter"/>
    <property type="evidence" value="ECO:0007669"/>
    <property type="project" value="UniProtKB-ARBA"/>
</dbReference>
<dbReference type="GO" id="GO:0008270">
    <property type="term" value="F:zinc ion binding"/>
    <property type="evidence" value="ECO:0007669"/>
    <property type="project" value="UniProtKB-KW"/>
</dbReference>
<evidence type="ECO:0000256" key="5">
    <source>
        <dbReference type="ARBA" id="ARBA00022833"/>
    </source>
</evidence>
<feature type="compositionally biased region" description="Polar residues" evidence="11">
    <location>
        <begin position="429"/>
        <end position="457"/>
    </location>
</feature>
<evidence type="ECO:0000256" key="11">
    <source>
        <dbReference type="SAM" id="MobiDB-lite"/>
    </source>
</evidence>
<proteinExistence type="inferred from homology"/>
<keyword evidence="8" id="KW-0804">Transcription</keyword>
<evidence type="ECO:0000256" key="8">
    <source>
        <dbReference type="ARBA" id="ARBA00023163"/>
    </source>
</evidence>
<feature type="domain" description="Cyclin-like" evidence="12">
    <location>
        <begin position="237"/>
        <end position="321"/>
    </location>
</feature>
<keyword evidence="9" id="KW-0539">Nucleus</keyword>
<evidence type="ECO:0000256" key="1">
    <source>
        <dbReference type="ARBA" id="ARBA00004123"/>
    </source>
</evidence>
<dbReference type="PANTHER" id="PTHR11618:SF4">
    <property type="entry name" value="TRANSCRIPTION FACTOR IIIB 90 KDA SUBUNIT"/>
    <property type="match status" value="1"/>
</dbReference>
<evidence type="ECO:0000256" key="6">
    <source>
        <dbReference type="ARBA" id="ARBA00023015"/>
    </source>
</evidence>
<evidence type="ECO:0000256" key="7">
    <source>
        <dbReference type="ARBA" id="ARBA00023159"/>
    </source>
</evidence>
<dbReference type="FunFam" id="1.10.472.10:FF:000002">
    <property type="entry name" value="Transcription factor IIIB 90 kDa subunit"/>
    <property type="match status" value="1"/>
</dbReference>
<dbReference type="OMA" id="EPPCKVM"/>
<dbReference type="GO" id="GO:0001006">
    <property type="term" value="F:RNA polymerase III type 3 promoter sequence-specific DNA binding"/>
    <property type="evidence" value="ECO:0007669"/>
    <property type="project" value="TreeGrafter"/>
</dbReference>
<dbReference type="Pfam" id="PF07741">
    <property type="entry name" value="BRF1"/>
    <property type="match status" value="1"/>
</dbReference>
<dbReference type="Pfam" id="PF00382">
    <property type="entry name" value="TFIIB"/>
    <property type="match status" value="2"/>
</dbReference>
<evidence type="ECO:0000259" key="12">
    <source>
        <dbReference type="SMART" id="SM00385"/>
    </source>
</evidence>
<protein>
    <recommendedName>
        <fullName evidence="10">B-related factor 1</fullName>
    </recommendedName>
</protein>
<keyword evidence="5" id="KW-0862">Zinc</keyword>
<dbReference type="Gene3D" id="1.20.5.650">
    <property type="entry name" value="Single helix bin"/>
    <property type="match status" value="1"/>
</dbReference>
<dbReference type="SMART" id="SM00385">
    <property type="entry name" value="CYCLIN"/>
    <property type="match status" value="2"/>
</dbReference>
<comment type="subcellular location">
    <subcellularLocation>
        <location evidence="1">Nucleus</location>
    </subcellularLocation>
</comment>
<evidence type="ECO:0000256" key="9">
    <source>
        <dbReference type="ARBA" id="ARBA00023242"/>
    </source>
</evidence>
<dbReference type="GO" id="GO:0000126">
    <property type="term" value="C:transcription factor TFIIIB complex"/>
    <property type="evidence" value="ECO:0007669"/>
    <property type="project" value="TreeGrafter"/>
</dbReference>
<feature type="compositionally biased region" description="Acidic residues" evidence="11">
    <location>
        <begin position="470"/>
        <end position="484"/>
    </location>
</feature>
<dbReference type="Gene3D" id="1.10.472.10">
    <property type="entry name" value="Cyclin-like"/>
    <property type="match status" value="2"/>
</dbReference>
<dbReference type="SUPFAM" id="SSF47954">
    <property type="entry name" value="Cyclin-like"/>
    <property type="match status" value="2"/>
</dbReference>